<feature type="transmembrane region" description="Helical" evidence="2">
    <location>
        <begin position="16"/>
        <end position="39"/>
    </location>
</feature>
<evidence type="ECO:0000313" key="5">
    <source>
        <dbReference type="RefSeq" id="XP_002733306.1"/>
    </source>
</evidence>
<dbReference type="GeneID" id="100377016"/>
<name>A0ABM0GMP7_SACKO</name>
<feature type="transmembrane region" description="Helical" evidence="2">
    <location>
        <begin position="357"/>
        <end position="379"/>
    </location>
</feature>
<feature type="transmembrane region" description="Helical" evidence="2">
    <location>
        <begin position="86"/>
        <end position="102"/>
    </location>
</feature>
<evidence type="ECO:0000259" key="3">
    <source>
        <dbReference type="PROSITE" id="PS50850"/>
    </source>
</evidence>
<dbReference type="PANTHER" id="PTHR11360:SF284">
    <property type="entry name" value="EG:103B4.3 PROTEIN-RELATED"/>
    <property type="match status" value="1"/>
</dbReference>
<feature type="transmembrane region" description="Helical" evidence="2">
    <location>
        <begin position="59"/>
        <end position="79"/>
    </location>
</feature>
<feature type="transmembrane region" description="Helical" evidence="2">
    <location>
        <begin position="234"/>
        <end position="253"/>
    </location>
</feature>
<reference evidence="5" key="1">
    <citation type="submission" date="2025-08" db="UniProtKB">
        <authorList>
            <consortium name="RefSeq"/>
        </authorList>
    </citation>
    <scope>IDENTIFICATION</scope>
    <source>
        <tissue evidence="5">Testes</tissue>
    </source>
</reference>
<dbReference type="Pfam" id="PF07690">
    <property type="entry name" value="MFS_1"/>
    <property type="match status" value="1"/>
</dbReference>
<feature type="transmembrane region" description="Helical" evidence="2">
    <location>
        <begin position="108"/>
        <end position="132"/>
    </location>
</feature>
<dbReference type="InterPro" id="IPR011701">
    <property type="entry name" value="MFS"/>
</dbReference>
<sequence length="447" mass="48621">MVKARNKLVEEGPDGGWGWMIVIATFIVYGMAGAMSWSLGSFYIQFQRHFNTNAEKASWILSIESASTACFGLVGSLMASRIGARLTVLVGGVLIVSGFIISSFATSVIFLCFTTGLMPGVGFAICMPPVLATMGQYFPKRYPLVNSIATLGPPVFMFAFPLVIQTNIQVYGWRGAFLVLGAITANVFVGGLLLRPLPKKQTQMAEIEHLPETKQMKKRKSCYRKPIPSDIEQCIMHMVSVFFLGIALNGLMVHLQPRAIDNSVGAPHLIAILQALVGVSSIITRITVGIVIQKNLVSATSCHIVSLSTASIPCFIPHLARTYIAYCVFSVVSGLSSGVYLATFLVCTREYVGQKRFLVASAVALFIFGIGVFIGPPFAGWLFDVTGNYDYSFYMIGTVYILAACSSVAGKLLRAFRDSTTLYTVNDDTADTHREFRNIGIQVSLNE</sequence>
<keyword evidence="2" id="KW-0472">Membrane</keyword>
<feature type="transmembrane region" description="Helical" evidence="2">
    <location>
        <begin position="323"/>
        <end position="345"/>
    </location>
</feature>
<dbReference type="PANTHER" id="PTHR11360">
    <property type="entry name" value="MONOCARBOXYLATE TRANSPORTER"/>
    <property type="match status" value="1"/>
</dbReference>
<dbReference type="InterPro" id="IPR020846">
    <property type="entry name" value="MFS_dom"/>
</dbReference>
<gene>
    <name evidence="5" type="primary">LOC100377016</name>
</gene>
<feature type="transmembrane region" description="Helical" evidence="2">
    <location>
        <begin position="176"/>
        <end position="194"/>
    </location>
</feature>
<feature type="transmembrane region" description="Helical" evidence="2">
    <location>
        <begin position="144"/>
        <end position="164"/>
    </location>
</feature>
<evidence type="ECO:0000256" key="2">
    <source>
        <dbReference type="SAM" id="Phobius"/>
    </source>
</evidence>
<dbReference type="CDD" id="cd17352">
    <property type="entry name" value="MFS_MCT_SLC16"/>
    <property type="match status" value="1"/>
</dbReference>
<accession>A0ABM0GMP7</accession>
<proteinExistence type="predicted"/>
<evidence type="ECO:0000256" key="1">
    <source>
        <dbReference type="ARBA" id="ARBA00004141"/>
    </source>
</evidence>
<keyword evidence="4" id="KW-1185">Reference proteome</keyword>
<feature type="transmembrane region" description="Helical" evidence="2">
    <location>
        <begin position="265"/>
        <end position="284"/>
    </location>
</feature>
<protein>
    <submittedName>
        <fullName evidence="5">Monocarboxylate transporter 12-like</fullName>
    </submittedName>
</protein>
<dbReference type="InterPro" id="IPR036259">
    <property type="entry name" value="MFS_trans_sf"/>
</dbReference>
<feature type="domain" description="Major facilitator superfamily (MFS) profile" evidence="3">
    <location>
        <begin position="21"/>
        <end position="421"/>
    </location>
</feature>
<keyword evidence="2" id="KW-1133">Transmembrane helix</keyword>
<dbReference type="Proteomes" id="UP000694865">
    <property type="component" value="Unplaced"/>
</dbReference>
<dbReference type="RefSeq" id="XP_002733306.1">
    <property type="nucleotide sequence ID" value="XM_002733260.1"/>
</dbReference>
<dbReference type="PROSITE" id="PS50850">
    <property type="entry name" value="MFS"/>
    <property type="match status" value="1"/>
</dbReference>
<organism evidence="4 5">
    <name type="scientific">Saccoglossus kowalevskii</name>
    <name type="common">Acorn worm</name>
    <dbReference type="NCBI Taxonomy" id="10224"/>
    <lineage>
        <taxon>Eukaryota</taxon>
        <taxon>Metazoa</taxon>
        <taxon>Hemichordata</taxon>
        <taxon>Enteropneusta</taxon>
        <taxon>Harrimaniidae</taxon>
        <taxon>Saccoglossus</taxon>
    </lineage>
</organism>
<keyword evidence="2" id="KW-0812">Transmembrane</keyword>
<evidence type="ECO:0000313" key="4">
    <source>
        <dbReference type="Proteomes" id="UP000694865"/>
    </source>
</evidence>
<comment type="subcellular location">
    <subcellularLocation>
        <location evidence="1">Membrane</location>
        <topology evidence="1">Multi-pass membrane protein</topology>
    </subcellularLocation>
</comment>
<dbReference type="SUPFAM" id="SSF103473">
    <property type="entry name" value="MFS general substrate transporter"/>
    <property type="match status" value="1"/>
</dbReference>
<dbReference type="InterPro" id="IPR050327">
    <property type="entry name" value="Proton-linked_MCT"/>
</dbReference>
<dbReference type="Gene3D" id="1.20.1250.20">
    <property type="entry name" value="MFS general substrate transporter like domains"/>
    <property type="match status" value="1"/>
</dbReference>
<feature type="transmembrane region" description="Helical" evidence="2">
    <location>
        <begin position="391"/>
        <end position="413"/>
    </location>
</feature>